<feature type="region of interest" description="Disordered" evidence="1">
    <location>
        <begin position="1"/>
        <end position="33"/>
    </location>
</feature>
<gene>
    <name evidence="2" type="ORF">g.4007</name>
</gene>
<sequence>MSSKKQTCRRRFNGKGKSARKSKESDQLFSNDNCDNTKVKLDTPINELASKKDELTPSPTFWFMVRLFILQANEEDLKWLEKLIKNFENKGVRDTSQVTSNAPAENNNDEFMAKKMLKMKLNMHNENTMSGLCNNKYRKECIIQDFKGKQITVSRETLQLYLPNSHNNNDVEPEIVAHPSNETQAKKINYEFIARLIDWDETFSHLKGIHPKQINDYVIKCREDGCLEKTIAKLENMDMKILSSKRRGNYSLKKERKTATMYRELQDIRLIVEKFNTFTLEKRHPYFMFH</sequence>
<evidence type="ECO:0000256" key="1">
    <source>
        <dbReference type="SAM" id="MobiDB-lite"/>
    </source>
</evidence>
<evidence type="ECO:0000313" key="2">
    <source>
        <dbReference type="EMBL" id="MBY13817.1"/>
    </source>
</evidence>
<protein>
    <submittedName>
        <fullName evidence="2">Uncharacterized protein</fullName>
    </submittedName>
</protein>
<organism evidence="2">
    <name type="scientific">Schizaphis graminum</name>
    <name type="common">Green bug aphid</name>
    <dbReference type="NCBI Taxonomy" id="13262"/>
    <lineage>
        <taxon>Eukaryota</taxon>
        <taxon>Metazoa</taxon>
        <taxon>Ecdysozoa</taxon>
        <taxon>Arthropoda</taxon>
        <taxon>Hexapoda</taxon>
        <taxon>Insecta</taxon>
        <taxon>Pterygota</taxon>
        <taxon>Neoptera</taxon>
        <taxon>Paraneoptera</taxon>
        <taxon>Hemiptera</taxon>
        <taxon>Sternorrhyncha</taxon>
        <taxon>Aphidomorpha</taxon>
        <taxon>Aphidoidea</taxon>
        <taxon>Aphididae</taxon>
        <taxon>Aphidini</taxon>
        <taxon>Schizaphis</taxon>
    </lineage>
</organism>
<feature type="compositionally biased region" description="Basic residues" evidence="1">
    <location>
        <begin position="1"/>
        <end position="20"/>
    </location>
</feature>
<reference evidence="2" key="1">
    <citation type="submission" date="2018-04" db="EMBL/GenBank/DDBJ databases">
        <title>Transcriptome of Schizaphis graminum biotype I.</title>
        <authorList>
            <person name="Scully E.D."/>
            <person name="Geib S.M."/>
            <person name="Palmer N.A."/>
            <person name="Koch K."/>
            <person name="Bradshaw J."/>
            <person name="Heng-Moss T."/>
            <person name="Sarath G."/>
        </authorList>
    </citation>
    <scope>NUCLEOTIDE SEQUENCE</scope>
</reference>
<proteinExistence type="predicted"/>
<accession>A0A2S2N9H1</accession>
<dbReference type="AlphaFoldDB" id="A0A2S2N9H1"/>
<dbReference type="EMBL" id="GGMR01001198">
    <property type="protein sequence ID" value="MBY13817.1"/>
    <property type="molecule type" value="Transcribed_RNA"/>
</dbReference>
<name>A0A2S2N9H1_SCHGA</name>